<dbReference type="Pfam" id="PF02146">
    <property type="entry name" value="SIR2"/>
    <property type="match status" value="1"/>
</dbReference>
<evidence type="ECO:0000259" key="4">
    <source>
        <dbReference type="PROSITE" id="PS50305"/>
    </source>
</evidence>
<dbReference type="SUPFAM" id="SSF52467">
    <property type="entry name" value="DHS-like NAD/FAD-binding domain"/>
    <property type="match status" value="1"/>
</dbReference>
<dbReference type="GO" id="GO:0008270">
    <property type="term" value="F:zinc ion binding"/>
    <property type="evidence" value="ECO:0007669"/>
    <property type="project" value="InterPro"/>
</dbReference>
<feature type="binding site" evidence="3">
    <location>
        <position position="351"/>
    </location>
    <ligand>
        <name>Zn(2+)</name>
        <dbReference type="ChEBI" id="CHEBI:29105"/>
    </ligand>
</feature>
<dbReference type="GO" id="GO:0070403">
    <property type="term" value="F:NAD+ binding"/>
    <property type="evidence" value="ECO:0007669"/>
    <property type="project" value="InterPro"/>
</dbReference>
<dbReference type="Pfam" id="PF22794">
    <property type="entry name" value="jr-ZPR1"/>
    <property type="match status" value="1"/>
</dbReference>
<dbReference type="Gene3D" id="2.60.120.1040">
    <property type="entry name" value="ZPR1, A/B domain"/>
    <property type="match status" value="1"/>
</dbReference>
<dbReference type="InterPro" id="IPR056180">
    <property type="entry name" value="ZPR1_jr_dom"/>
</dbReference>
<dbReference type="GO" id="GO:0005634">
    <property type="term" value="C:nucleus"/>
    <property type="evidence" value="ECO:0007669"/>
    <property type="project" value="TreeGrafter"/>
</dbReference>
<dbReference type="InterPro" id="IPR042451">
    <property type="entry name" value="ZPR1_A/B_dom"/>
</dbReference>
<dbReference type="PANTHER" id="PTHR11085:SF10">
    <property type="entry name" value="NAD-DEPENDENT PROTEIN DEACYLASE SIRTUIN-5, MITOCHONDRIAL-RELATED"/>
    <property type="match status" value="1"/>
</dbReference>
<keyword evidence="6" id="KW-1185">Reference proteome</keyword>
<dbReference type="SMART" id="SM00709">
    <property type="entry name" value="Zpr1"/>
    <property type="match status" value="1"/>
</dbReference>
<keyword evidence="3" id="KW-0479">Metal-binding</keyword>
<gene>
    <name evidence="5" type="ORF">AKO1_008554</name>
</gene>
<reference evidence="5 6" key="1">
    <citation type="submission" date="2024-03" db="EMBL/GenBank/DDBJ databases">
        <title>The Acrasis kona genome and developmental transcriptomes reveal deep origins of eukaryotic multicellular pathways.</title>
        <authorList>
            <person name="Sheikh S."/>
            <person name="Fu C.-J."/>
            <person name="Brown M.W."/>
            <person name="Baldauf S.L."/>
        </authorList>
    </citation>
    <scope>NUCLEOTIDE SEQUENCE [LARGE SCALE GENOMIC DNA]</scope>
    <source>
        <strain evidence="5 6">ATCC MYA-3509</strain>
    </source>
</reference>
<sequence length="450" mass="50221">MKTFADSSPNILRIEASGCHFDYTEAVEDKNYYDRGLTITLTSDADHLKNLSRTILKTDSCTVQLLELDIEMSPGKGRFSTIKDLLEEAYDGISSAVSNPAIHQVLANLSLVIKGHSKYTLLIDDPLGNSLIQCLPEGDSSNQKGLEVYNNDPYISYSTYTRTYSQEEEFDLPHIQKHHLADQGNGDNFQNLVKLIELSSRIVVLSGAGVSVESGIPAFRNDKHSVSSTVDDDSIWSKWDQEEQVYSKIMTQMNARINYWDMHVHMYNIINKAEPNASHFLVSKLNKMNKLHCVITQNIDGLYQKAGVPDHKIVEIHGSMHCIDCTKCKKKNLDVEKFQSEFLKDRIPPSCPECGGIVKHATISFGEPLNDVVIDKAKRVSSDCDLLIVMGTSLLVAPANKLPLYAIKNDTPLVIINLGETPLDKDCKVLINEKCAVICERLNSGLDNKM</sequence>
<keyword evidence="2" id="KW-0520">NAD</keyword>
<dbReference type="InterPro" id="IPR029035">
    <property type="entry name" value="DHS-like_NAD/FAD-binding_dom"/>
</dbReference>
<dbReference type="Gene3D" id="3.40.50.1220">
    <property type="entry name" value="TPP-binding domain"/>
    <property type="match status" value="1"/>
</dbReference>
<protein>
    <submittedName>
        <fullName evidence="5">NAD-dependent protein deacylase</fullName>
    </submittedName>
</protein>
<dbReference type="Gene3D" id="3.30.1600.10">
    <property type="entry name" value="SIR2/SIRT2 'Small Domain"/>
    <property type="match status" value="1"/>
</dbReference>
<evidence type="ECO:0000256" key="1">
    <source>
        <dbReference type="ARBA" id="ARBA00022679"/>
    </source>
</evidence>
<evidence type="ECO:0000256" key="2">
    <source>
        <dbReference type="ARBA" id="ARBA00023027"/>
    </source>
</evidence>
<dbReference type="AlphaFoldDB" id="A0AAW2YNB4"/>
<proteinExistence type="predicted"/>
<dbReference type="InterPro" id="IPR026590">
    <property type="entry name" value="Ssirtuin_cat_dom"/>
</dbReference>
<feature type="domain" description="Deacetylase sirtuin-type" evidence="4">
    <location>
        <begin position="182"/>
        <end position="450"/>
    </location>
</feature>
<dbReference type="EMBL" id="JAOPGA020000356">
    <property type="protein sequence ID" value="KAL0478296.1"/>
    <property type="molecule type" value="Genomic_DNA"/>
</dbReference>
<keyword evidence="1" id="KW-0808">Transferase</keyword>
<keyword evidence="3" id="KW-0862">Zinc</keyword>
<dbReference type="GO" id="GO:0017136">
    <property type="term" value="F:histone deacetylase activity, NAD-dependent"/>
    <property type="evidence" value="ECO:0007669"/>
    <property type="project" value="TreeGrafter"/>
</dbReference>
<dbReference type="InterPro" id="IPR050134">
    <property type="entry name" value="NAD-dep_sirtuin_deacylases"/>
</dbReference>
<feature type="binding site" evidence="3">
    <location>
        <position position="354"/>
    </location>
    <ligand>
        <name>Zn(2+)</name>
        <dbReference type="ChEBI" id="CHEBI:29105"/>
    </ligand>
</feature>
<comment type="caution">
    <text evidence="5">The sequence shown here is derived from an EMBL/GenBank/DDBJ whole genome shotgun (WGS) entry which is preliminary data.</text>
</comment>
<dbReference type="PANTHER" id="PTHR11085">
    <property type="entry name" value="NAD-DEPENDENT PROTEIN DEACYLASE SIRTUIN-5, MITOCHONDRIAL-RELATED"/>
    <property type="match status" value="1"/>
</dbReference>
<name>A0AAW2YNB4_9EUKA</name>
<feature type="binding site" evidence="3">
    <location>
        <position position="328"/>
    </location>
    <ligand>
        <name>Zn(2+)</name>
        <dbReference type="ChEBI" id="CHEBI:29105"/>
    </ligand>
</feature>
<dbReference type="Proteomes" id="UP001431209">
    <property type="component" value="Unassembled WGS sequence"/>
</dbReference>
<dbReference type="PROSITE" id="PS50305">
    <property type="entry name" value="SIRTUIN"/>
    <property type="match status" value="1"/>
</dbReference>
<dbReference type="InterPro" id="IPR026591">
    <property type="entry name" value="Sirtuin_cat_small_dom_sf"/>
</dbReference>
<dbReference type="CDD" id="cd01407">
    <property type="entry name" value="SIR2-fam"/>
    <property type="match status" value="1"/>
</dbReference>
<evidence type="ECO:0000313" key="5">
    <source>
        <dbReference type="EMBL" id="KAL0478296.1"/>
    </source>
</evidence>
<dbReference type="InterPro" id="IPR004457">
    <property type="entry name" value="Znf_ZPR1"/>
</dbReference>
<feature type="active site" description="Proton acceptor" evidence="3">
    <location>
        <position position="317"/>
    </location>
</feature>
<feature type="binding site" evidence="3">
    <location>
        <position position="325"/>
    </location>
    <ligand>
        <name>Zn(2+)</name>
        <dbReference type="ChEBI" id="CHEBI:29105"/>
    </ligand>
</feature>
<evidence type="ECO:0000313" key="6">
    <source>
        <dbReference type="Proteomes" id="UP001431209"/>
    </source>
</evidence>
<evidence type="ECO:0000256" key="3">
    <source>
        <dbReference type="PROSITE-ProRule" id="PRU00236"/>
    </source>
</evidence>
<accession>A0AAW2YNB4</accession>
<organism evidence="5 6">
    <name type="scientific">Acrasis kona</name>
    <dbReference type="NCBI Taxonomy" id="1008807"/>
    <lineage>
        <taxon>Eukaryota</taxon>
        <taxon>Discoba</taxon>
        <taxon>Heterolobosea</taxon>
        <taxon>Tetramitia</taxon>
        <taxon>Eutetramitia</taxon>
        <taxon>Acrasidae</taxon>
        <taxon>Acrasis</taxon>
    </lineage>
</organism>
<dbReference type="InterPro" id="IPR003000">
    <property type="entry name" value="Sirtuin"/>
</dbReference>